<sequence>MADDFADMFTYRGSLREEDVIDISDDEDDDEIVETFESFDNSKKRNKQPIYSTTKKFKKTNDRSITSSSGSNGSNGSNTLSISIDDDDDFNFVNSNNNYNVNDNNNSNNRSNNKQVFLLDDDEDGGDSDINEDSKPLVYTKTNLQSLLKQTSSNFSHKTNTTASNNNNNSFDTIYSSSPNTSGSIPTPKKKNDGIPLVIKLAGEANEKIIFYYDTELQKLLDLYCGKKNLDSKTAQFKLYGLPLDSKKTPRDLDLLDDDILEVTIKASEPAIPLDFNINTTSTTTTTTAAPVDDDIPKVILKVSYEKQQHKFKIGKSDPFSKLILVLIKKIGITLPADKKIVLRFDGMALNPSSTPEDEDMEDDFLIEAVLKDK</sequence>
<dbReference type="Pfam" id="PF11976">
    <property type="entry name" value="Rad60-SLD"/>
    <property type="match status" value="2"/>
</dbReference>
<feature type="compositionally biased region" description="Low complexity" evidence="1">
    <location>
        <begin position="64"/>
        <end position="80"/>
    </location>
</feature>
<organism evidence="3 4">
    <name type="scientific">Dictyostelium purpureum</name>
    <name type="common">Slime mold</name>
    <dbReference type="NCBI Taxonomy" id="5786"/>
    <lineage>
        <taxon>Eukaryota</taxon>
        <taxon>Amoebozoa</taxon>
        <taxon>Evosea</taxon>
        <taxon>Eumycetozoa</taxon>
        <taxon>Dictyostelia</taxon>
        <taxon>Dictyosteliales</taxon>
        <taxon>Dictyosteliaceae</taxon>
        <taxon>Dictyostelium</taxon>
    </lineage>
</organism>
<protein>
    <recommendedName>
        <fullName evidence="2">Rad60/SUMO-like domain-containing protein</fullName>
    </recommendedName>
</protein>
<feature type="region of interest" description="Disordered" evidence="1">
    <location>
        <begin position="36"/>
        <end position="80"/>
    </location>
</feature>
<dbReference type="InterPro" id="IPR029071">
    <property type="entry name" value="Ubiquitin-like_domsf"/>
</dbReference>
<feature type="region of interest" description="Disordered" evidence="1">
    <location>
        <begin position="94"/>
        <end position="113"/>
    </location>
</feature>
<dbReference type="GeneID" id="10505789"/>
<dbReference type="VEuPathDB" id="AmoebaDB:DICPUDRAFT_82685"/>
<dbReference type="InParanoid" id="F0ZX92"/>
<dbReference type="STRING" id="5786.F0ZX92"/>
<feature type="region of interest" description="Disordered" evidence="1">
    <location>
        <begin position="155"/>
        <end position="189"/>
    </location>
</feature>
<dbReference type="EMBL" id="GL871254">
    <property type="protein sequence ID" value="EGC31442.1"/>
    <property type="molecule type" value="Genomic_DNA"/>
</dbReference>
<dbReference type="OMA" id="CEGNSHK"/>
<dbReference type="KEGG" id="dpp:DICPUDRAFT_82685"/>
<dbReference type="RefSeq" id="XP_003292041.1">
    <property type="nucleotide sequence ID" value="XM_003291993.1"/>
</dbReference>
<gene>
    <name evidence="3" type="ORF">DICPUDRAFT_82685</name>
</gene>
<dbReference type="CDD" id="cd01763">
    <property type="entry name" value="Ubl_SUMO_like"/>
    <property type="match status" value="1"/>
</dbReference>
<proteinExistence type="predicted"/>
<dbReference type="AlphaFoldDB" id="F0ZX92"/>
<reference evidence="4" key="1">
    <citation type="journal article" date="2011" name="Genome Biol.">
        <title>Comparative genomics of the social amoebae Dictyostelium discoideum and Dictyostelium purpureum.</title>
        <authorList>
            <consortium name="US DOE Joint Genome Institute (JGI-PGF)"/>
            <person name="Sucgang R."/>
            <person name="Kuo A."/>
            <person name="Tian X."/>
            <person name="Salerno W."/>
            <person name="Parikh A."/>
            <person name="Feasley C.L."/>
            <person name="Dalin E."/>
            <person name="Tu H."/>
            <person name="Huang E."/>
            <person name="Barry K."/>
            <person name="Lindquist E."/>
            <person name="Shapiro H."/>
            <person name="Bruce D."/>
            <person name="Schmutz J."/>
            <person name="Salamov A."/>
            <person name="Fey P."/>
            <person name="Gaudet P."/>
            <person name="Anjard C."/>
            <person name="Babu M.M."/>
            <person name="Basu S."/>
            <person name="Bushmanova Y."/>
            <person name="van der Wel H."/>
            <person name="Katoh-Kurasawa M."/>
            <person name="Dinh C."/>
            <person name="Coutinho P.M."/>
            <person name="Saito T."/>
            <person name="Elias M."/>
            <person name="Schaap P."/>
            <person name="Kay R.R."/>
            <person name="Henrissat B."/>
            <person name="Eichinger L."/>
            <person name="Rivero F."/>
            <person name="Putnam N.H."/>
            <person name="West C.M."/>
            <person name="Loomis W.F."/>
            <person name="Chisholm R.L."/>
            <person name="Shaulsky G."/>
            <person name="Strassmann J.E."/>
            <person name="Queller D.C."/>
            <person name="Kuspa A."/>
            <person name="Grigoriev I.V."/>
        </authorList>
    </citation>
    <scope>NUCLEOTIDE SEQUENCE [LARGE SCALE GENOMIC DNA]</scope>
    <source>
        <strain evidence="4">QSDP1</strain>
    </source>
</reference>
<dbReference type="PANTHER" id="PTHR47813:SF2">
    <property type="entry name" value="UBIQUITIN-LIKE SUPERFAMILY PROTEIN"/>
    <property type="match status" value="1"/>
</dbReference>
<feature type="domain" description="Rad60/SUMO-like" evidence="2">
    <location>
        <begin position="299"/>
        <end position="371"/>
    </location>
</feature>
<evidence type="ECO:0000313" key="3">
    <source>
        <dbReference type="EMBL" id="EGC31442.1"/>
    </source>
</evidence>
<dbReference type="Gene3D" id="3.10.20.90">
    <property type="entry name" value="Phosphatidylinositol 3-kinase Catalytic Subunit, Chain A, domain 1"/>
    <property type="match status" value="2"/>
</dbReference>
<feature type="compositionally biased region" description="Low complexity" evidence="1">
    <location>
        <begin position="159"/>
        <end position="170"/>
    </location>
</feature>
<dbReference type="FunCoup" id="F0ZX92">
    <property type="interactions" value="770"/>
</dbReference>
<name>F0ZX92_DICPU</name>
<evidence type="ECO:0000256" key="1">
    <source>
        <dbReference type="SAM" id="MobiDB-lite"/>
    </source>
</evidence>
<dbReference type="PANTHER" id="PTHR47813">
    <property type="entry name" value="UBIQUITIN-LIKE SUPERFAMILY PROTEIN"/>
    <property type="match status" value="1"/>
</dbReference>
<dbReference type="SUPFAM" id="SSF54236">
    <property type="entry name" value="Ubiquitin-like"/>
    <property type="match status" value="2"/>
</dbReference>
<dbReference type="OrthoDB" id="442921at2759"/>
<dbReference type="InterPro" id="IPR022617">
    <property type="entry name" value="Rad60/SUMO-like_dom"/>
</dbReference>
<evidence type="ECO:0000313" key="4">
    <source>
        <dbReference type="Proteomes" id="UP000001064"/>
    </source>
</evidence>
<feature type="domain" description="Rad60/SUMO-like" evidence="2">
    <location>
        <begin position="199"/>
        <end position="265"/>
    </location>
</feature>
<accession>F0ZX92</accession>
<keyword evidence="4" id="KW-1185">Reference proteome</keyword>
<dbReference type="Proteomes" id="UP000001064">
    <property type="component" value="Unassembled WGS sequence"/>
</dbReference>
<feature type="compositionally biased region" description="Polar residues" evidence="1">
    <location>
        <begin position="171"/>
        <end position="185"/>
    </location>
</feature>
<evidence type="ECO:0000259" key="2">
    <source>
        <dbReference type="Pfam" id="PF11976"/>
    </source>
</evidence>